<evidence type="ECO:0000313" key="3">
    <source>
        <dbReference type="Proteomes" id="UP000593591"/>
    </source>
</evidence>
<feature type="transmembrane region" description="Helical" evidence="1">
    <location>
        <begin position="46"/>
        <end position="65"/>
    </location>
</feature>
<organism evidence="2 3">
    <name type="scientific">Treponema rectale</name>
    <dbReference type="NCBI Taxonomy" id="744512"/>
    <lineage>
        <taxon>Bacteria</taxon>
        <taxon>Pseudomonadati</taxon>
        <taxon>Spirochaetota</taxon>
        <taxon>Spirochaetia</taxon>
        <taxon>Spirochaetales</taxon>
        <taxon>Treponemataceae</taxon>
        <taxon>Treponema</taxon>
    </lineage>
</organism>
<feature type="transmembrane region" description="Helical" evidence="1">
    <location>
        <begin position="74"/>
        <end position="93"/>
    </location>
</feature>
<feature type="transmembrane region" description="Helical" evidence="1">
    <location>
        <begin position="113"/>
        <end position="139"/>
    </location>
</feature>
<protein>
    <submittedName>
        <fullName evidence="2">Uncharacterized protein</fullName>
    </submittedName>
</protein>
<evidence type="ECO:0000256" key="1">
    <source>
        <dbReference type="SAM" id="Phobius"/>
    </source>
</evidence>
<gene>
    <name evidence="2" type="ORF">DYE49_04240</name>
</gene>
<name>A0A7M1XJ72_9SPIR</name>
<keyword evidence="1" id="KW-1133">Transmembrane helix</keyword>
<proteinExistence type="predicted"/>
<keyword evidence="1" id="KW-0812">Transmembrane</keyword>
<accession>A0A7M1XJ72</accession>
<dbReference type="Proteomes" id="UP000593591">
    <property type="component" value="Chromosome"/>
</dbReference>
<dbReference type="KEGG" id="trc:DYE49_04240"/>
<dbReference type="EMBL" id="CP031517">
    <property type="protein sequence ID" value="QOS39714.1"/>
    <property type="molecule type" value="Genomic_DNA"/>
</dbReference>
<evidence type="ECO:0000313" key="2">
    <source>
        <dbReference type="EMBL" id="QOS39714.1"/>
    </source>
</evidence>
<keyword evidence="1" id="KW-0472">Membrane</keyword>
<dbReference type="AlphaFoldDB" id="A0A7M1XJ72"/>
<feature type="transmembrane region" description="Helical" evidence="1">
    <location>
        <begin position="14"/>
        <end position="40"/>
    </location>
</feature>
<sequence>MLEKFKDKLTLRNLFLCLSVVMAVVAFIITMIVSTTGYFAGGVPSSAVVIFSLLFVAGSVAFIFFDDKIGKWETLYLIVLGIFIILALVLFILDKEEVVGEMMIPVNHPLKQVEAASTVITGVVFYALSMISFIVASFFDGKKN</sequence>
<reference evidence="2 3" key="1">
    <citation type="submission" date="2018-08" db="EMBL/GenBank/DDBJ databases">
        <title>The first complete genome of Treponema rectale (CHPAT), a commensal spirochete of the bovine rectum.</title>
        <authorList>
            <person name="Staton G.J."/>
            <person name="Clegg S.R."/>
            <person name="Carter S.D."/>
            <person name="Radford A.D."/>
            <person name="Darby A."/>
            <person name="Hall N."/>
            <person name="Birtles R.J."/>
            <person name="Evans N.J."/>
        </authorList>
    </citation>
    <scope>NUCLEOTIDE SEQUENCE [LARGE SCALE GENOMIC DNA]</scope>
    <source>
        <strain evidence="2 3">CHPA</strain>
    </source>
</reference>